<organism evidence="7 8">
    <name type="scientific">Fodinibius salicampi</name>
    <dbReference type="NCBI Taxonomy" id="1920655"/>
    <lineage>
        <taxon>Bacteria</taxon>
        <taxon>Pseudomonadati</taxon>
        <taxon>Balneolota</taxon>
        <taxon>Balneolia</taxon>
        <taxon>Balneolales</taxon>
        <taxon>Balneolaceae</taxon>
        <taxon>Fodinibius</taxon>
    </lineage>
</organism>
<evidence type="ECO:0000256" key="2">
    <source>
        <dbReference type="ARBA" id="ARBA00023002"/>
    </source>
</evidence>
<evidence type="ECO:0000256" key="1">
    <source>
        <dbReference type="ARBA" id="ARBA00009732"/>
    </source>
</evidence>
<evidence type="ECO:0000256" key="3">
    <source>
        <dbReference type="ARBA" id="ARBA00024327"/>
    </source>
</evidence>
<dbReference type="EMBL" id="JAJNDC010000002">
    <property type="protein sequence ID" value="MCW9713395.1"/>
    <property type="molecule type" value="Genomic_DNA"/>
</dbReference>
<feature type="binding site" evidence="4">
    <location>
        <position position="127"/>
    </location>
    <ligand>
        <name>[4Fe-4S] cluster</name>
        <dbReference type="ChEBI" id="CHEBI:49883"/>
    </ligand>
</feature>
<feature type="compositionally biased region" description="Basic and acidic residues" evidence="5">
    <location>
        <begin position="219"/>
        <end position="237"/>
    </location>
</feature>
<dbReference type="NCBIfam" id="NF002537">
    <property type="entry name" value="PRK02090.1"/>
    <property type="match status" value="1"/>
</dbReference>
<evidence type="ECO:0000259" key="6">
    <source>
        <dbReference type="Pfam" id="PF01507"/>
    </source>
</evidence>
<dbReference type="EC" id="1.8.4.10" evidence="4"/>
<keyword evidence="4" id="KW-0963">Cytoplasm</keyword>
<dbReference type="RefSeq" id="WP_265790036.1">
    <property type="nucleotide sequence ID" value="NZ_BAABRS010000002.1"/>
</dbReference>
<protein>
    <recommendedName>
        <fullName evidence="4">Adenosine 5'-phosphosulfate reductase</fullName>
        <shortName evidence="4">APS reductase</shortName>
        <ecNumber evidence="4">1.8.4.10</ecNumber>
    </recommendedName>
    <alternativeName>
        <fullName evidence="4">5'-adenylylsulfate reductase</fullName>
    </alternativeName>
    <alternativeName>
        <fullName evidence="4">Thioredoxin-dependent 5'-adenylylsulfate reductase</fullName>
    </alternativeName>
</protein>
<keyword evidence="2 4" id="KW-0560">Oxidoreductase</keyword>
<dbReference type="SUPFAM" id="SSF52402">
    <property type="entry name" value="Adenine nucleotide alpha hydrolases-like"/>
    <property type="match status" value="1"/>
</dbReference>
<keyword evidence="4" id="KW-0411">Iron-sulfur</keyword>
<gene>
    <name evidence="4" type="primary">cysH</name>
    <name evidence="7" type="ORF">LQ318_10800</name>
</gene>
<feature type="domain" description="Phosphoadenosine phosphosulphate reductase" evidence="6">
    <location>
        <begin position="53"/>
        <end position="216"/>
    </location>
</feature>
<accession>A0ABT3PZX3</accession>
<comment type="subcellular location">
    <subcellularLocation>
        <location evidence="4">Cytoplasm</location>
    </subcellularLocation>
</comment>
<dbReference type="Pfam" id="PF01507">
    <property type="entry name" value="PAPS_reduct"/>
    <property type="match status" value="1"/>
</dbReference>
<dbReference type="CDD" id="cd23945">
    <property type="entry name" value="PAPS_reductase"/>
    <property type="match status" value="1"/>
</dbReference>
<feature type="binding site" evidence="4">
    <location>
        <position position="210"/>
    </location>
    <ligand>
        <name>[4Fe-4S] cluster</name>
        <dbReference type="ChEBI" id="CHEBI:49883"/>
    </ligand>
</feature>
<sequence length="258" mass="29981">MQKLKEKIIPNQKLSPELLDNLNAQFEVAGPDEVLLWAYHTFGSDMTLGTGFGPSGMFLIYRLWELGVEIPIFYLDTNLLFDETYKLKDRIEERYDFEITRVTPELSVDEQAEKYGDELWNKNPNRCCYLRKVRPLRNYLSDKRAWVTGIRRSQSESRRDTQFVEWDPENNVVKINPLASWTGDEVWNYIRSKGLPYNPLHDEGYPSIGCIPCTQPADGKTDDRRTGRWNGSDKTECGIHLPTQQKNGKKNKLTPNNK</sequence>
<evidence type="ECO:0000256" key="5">
    <source>
        <dbReference type="SAM" id="MobiDB-lite"/>
    </source>
</evidence>
<evidence type="ECO:0000313" key="8">
    <source>
        <dbReference type="Proteomes" id="UP001207337"/>
    </source>
</evidence>
<dbReference type="PIRSF" id="PIRSF000857">
    <property type="entry name" value="PAPS_reductase"/>
    <property type="match status" value="1"/>
</dbReference>
<reference evidence="7 8" key="1">
    <citation type="submission" date="2021-11" db="EMBL/GenBank/DDBJ databases">
        <title>Aliifidinibius sp. nov., a new bacterium isolated from saline soil.</title>
        <authorList>
            <person name="Galisteo C."/>
            <person name="De La Haba R."/>
            <person name="Sanchez-Porro C."/>
            <person name="Ventosa A."/>
        </authorList>
    </citation>
    <scope>NUCLEOTIDE SEQUENCE [LARGE SCALE GENOMIC DNA]</scope>
    <source>
        <strain evidence="7 8">KACC 190600</strain>
    </source>
</reference>
<dbReference type="HAMAP" id="MF_00063">
    <property type="entry name" value="CysH"/>
    <property type="match status" value="1"/>
</dbReference>
<comment type="catalytic activity">
    <reaction evidence="4">
        <text>[thioredoxin]-disulfide + sulfite + AMP + 2 H(+) = adenosine 5'-phosphosulfate + [thioredoxin]-dithiol</text>
        <dbReference type="Rhea" id="RHEA:21976"/>
        <dbReference type="Rhea" id="RHEA-COMP:10698"/>
        <dbReference type="Rhea" id="RHEA-COMP:10700"/>
        <dbReference type="ChEBI" id="CHEBI:15378"/>
        <dbReference type="ChEBI" id="CHEBI:17359"/>
        <dbReference type="ChEBI" id="CHEBI:29950"/>
        <dbReference type="ChEBI" id="CHEBI:50058"/>
        <dbReference type="ChEBI" id="CHEBI:58243"/>
        <dbReference type="ChEBI" id="CHEBI:456215"/>
        <dbReference type="EC" id="1.8.4.10"/>
    </reaction>
</comment>
<dbReference type="InterPro" id="IPR014729">
    <property type="entry name" value="Rossmann-like_a/b/a_fold"/>
</dbReference>
<dbReference type="InterPro" id="IPR004511">
    <property type="entry name" value="PAPS/APS_Rdtase"/>
</dbReference>
<proteinExistence type="inferred from homology"/>
<evidence type="ECO:0000256" key="4">
    <source>
        <dbReference type="HAMAP-Rule" id="MF_00063"/>
    </source>
</evidence>
<dbReference type="PANTHER" id="PTHR46509:SF1">
    <property type="entry name" value="PHOSPHOADENOSINE PHOSPHOSULFATE REDUCTASE"/>
    <property type="match status" value="1"/>
</dbReference>
<dbReference type="PANTHER" id="PTHR46509">
    <property type="entry name" value="PHOSPHOADENOSINE PHOSPHOSULFATE REDUCTASE"/>
    <property type="match status" value="1"/>
</dbReference>
<keyword evidence="4" id="KW-0408">Iron</keyword>
<dbReference type="NCBIfam" id="TIGR00434">
    <property type="entry name" value="cysH"/>
    <property type="match status" value="1"/>
</dbReference>
<keyword evidence="4" id="KW-0479">Metal-binding</keyword>
<feature type="binding site" evidence="4">
    <location>
        <position position="128"/>
    </location>
    <ligand>
        <name>[4Fe-4S] cluster</name>
        <dbReference type="ChEBI" id="CHEBI:49883"/>
    </ligand>
</feature>
<comment type="pathway">
    <text evidence="3 4">Sulfur metabolism; hydrogen sulfide biosynthesis; sulfite from sulfate.</text>
</comment>
<feature type="active site" description="Nucleophile; cysteine thiosulfonate intermediate" evidence="4">
    <location>
        <position position="237"/>
    </location>
</feature>
<comment type="similarity">
    <text evidence="1 4">Belongs to the PAPS reductase family. CysH subfamily.</text>
</comment>
<evidence type="ECO:0000313" key="7">
    <source>
        <dbReference type="EMBL" id="MCW9713395.1"/>
    </source>
</evidence>
<comment type="caution">
    <text evidence="7">The sequence shown here is derived from an EMBL/GenBank/DDBJ whole genome shotgun (WGS) entry which is preliminary data.</text>
</comment>
<dbReference type="GO" id="GO:0004604">
    <property type="term" value="F:phosphoadenylyl-sulfate reductase (thioredoxin) activity"/>
    <property type="evidence" value="ECO:0007669"/>
    <property type="project" value="UniProtKB-EC"/>
</dbReference>
<dbReference type="Proteomes" id="UP001207337">
    <property type="component" value="Unassembled WGS sequence"/>
</dbReference>
<dbReference type="InterPro" id="IPR002500">
    <property type="entry name" value="PAPS_reduct_dom"/>
</dbReference>
<dbReference type="Gene3D" id="3.40.50.620">
    <property type="entry name" value="HUPs"/>
    <property type="match status" value="1"/>
</dbReference>
<name>A0ABT3PZX3_9BACT</name>
<feature type="region of interest" description="Disordered" evidence="5">
    <location>
        <begin position="216"/>
        <end position="258"/>
    </location>
</feature>
<keyword evidence="8" id="KW-1185">Reference proteome</keyword>
<comment type="cofactor">
    <cofactor evidence="4">
        <name>[4Fe-4S] cluster</name>
        <dbReference type="ChEBI" id="CHEBI:49883"/>
    </cofactor>
    <text evidence="4">Binds 1 [4Fe-4S] cluster per subunit.</text>
</comment>
<feature type="binding site" evidence="4">
    <location>
        <position position="213"/>
    </location>
    <ligand>
        <name>[4Fe-4S] cluster</name>
        <dbReference type="ChEBI" id="CHEBI:49883"/>
    </ligand>
</feature>
<comment type="function">
    <text evidence="4">Catalyzes the formation of sulfite from adenosine 5'-phosphosulfate (APS) using thioredoxin as an electron donor.</text>
</comment>